<gene>
    <name evidence="2" type="ORF">A2Z86_09235</name>
</gene>
<feature type="region of interest" description="Disordered" evidence="1">
    <location>
        <begin position="505"/>
        <end position="663"/>
    </location>
</feature>
<feature type="compositionally biased region" description="Low complexity" evidence="1">
    <location>
        <begin position="310"/>
        <end position="326"/>
    </location>
</feature>
<feature type="compositionally biased region" description="Acidic residues" evidence="1">
    <location>
        <begin position="465"/>
        <end position="475"/>
    </location>
</feature>
<dbReference type="EMBL" id="MFIV01000002">
    <property type="protein sequence ID" value="OGF99962.1"/>
    <property type="molecule type" value="Genomic_DNA"/>
</dbReference>
<feature type="region of interest" description="Disordered" evidence="1">
    <location>
        <begin position="404"/>
        <end position="493"/>
    </location>
</feature>
<evidence type="ECO:0000313" key="2">
    <source>
        <dbReference type="EMBL" id="OGF99962.1"/>
    </source>
</evidence>
<feature type="compositionally biased region" description="Low complexity" evidence="1">
    <location>
        <begin position="521"/>
        <end position="534"/>
    </location>
</feature>
<feature type="compositionally biased region" description="Acidic residues" evidence="1">
    <location>
        <begin position="535"/>
        <end position="545"/>
    </location>
</feature>
<comment type="caution">
    <text evidence="2">The sequence shown here is derived from an EMBL/GenBank/DDBJ whole genome shotgun (WGS) entry which is preliminary data.</text>
</comment>
<feature type="compositionally biased region" description="Basic and acidic residues" evidence="1">
    <location>
        <begin position="566"/>
        <end position="581"/>
    </location>
</feature>
<organism evidence="2 3">
    <name type="scientific">Candidatus Glassbacteria bacterium GWA2_58_10</name>
    <dbReference type="NCBI Taxonomy" id="1817865"/>
    <lineage>
        <taxon>Bacteria</taxon>
        <taxon>Candidatus Glassiibacteriota</taxon>
    </lineage>
</organism>
<feature type="compositionally biased region" description="Acidic residues" evidence="1">
    <location>
        <begin position="425"/>
        <end position="435"/>
    </location>
</feature>
<name>A0A1F5YIS7_9BACT</name>
<feature type="region of interest" description="Disordered" evidence="1">
    <location>
        <begin position="309"/>
        <end position="353"/>
    </location>
</feature>
<reference evidence="2 3" key="1">
    <citation type="journal article" date="2016" name="Nat. Commun.">
        <title>Thousands of microbial genomes shed light on interconnected biogeochemical processes in an aquifer system.</title>
        <authorList>
            <person name="Anantharaman K."/>
            <person name="Brown C.T."/>
            <person name="Hug L.A."/>
            <person name="Sharon I."/>
            <person name="Castelle C.J."/>
            <person name="Probst A.J."/>
            <person name="Thomas B.C."/>
            <person name="Singh A."/>
            <person name="Wilkins M.J."/>
            <person name="Karaoz U."/>
            <person name="Brodie E.L."/>
            <person name="Williams K.H."/>
            <person name="Hubbard S.S."/>
            <person name="Banfield J.F."/>
        </authorList>
    </citation>
    <scope>NUCLEOTIDE SEQUENCE [LARGE SCALE GENOMIC DNA]</scope>
</reference>
<feature type="compositionally biased region" description="Acidic residues" evidence="1">
    <location>
        <begin position="327"/>
        <end position="347"/>
    </location>
</feature>
<dbReference type="AlphaFoldDB" id="A0A1F5YIS7"/>
<sequence>MQDKDINENLQKIADLKAILLFGERYLPFLEALLIFARETSPLLEELSTSLREGSGDMPGTAAGPEAAGSLLSRLDEIDGLFREAAGRLQAEREVIGAITEGIEKLLKLPEARKKLSVVFEDRQAREIGVKIKAAVDSFLGEKAAAAVAEKAGRLLQEARAEAAGLQSVFQEQGFGKTENARALLSLVRERLDNLFDKYPGAGLPDFIADSSAGSAGRMSEEALETTTAADSPQAMPEQLPVMLQSEAEMPESKAFEEEITEEAAVLPGGEIPEEIPEEMPEDIEAGGGVEANQEELNQLLDWGSDLDTSEVAAEPQSEEPAVAEAAEGEEAPTLDEQLDIEAETAEQEAGKVVGEVEQSIEELLGETAVVEEEPAEETVEAPEEAAVEAGEVIGEVEVSVEELFEEKPVAEEQPAGEARQAAEEAAESTEDMTEEDRKSAEALFEDTAEAGEASAEETAAAGDTEVEVSVDDLFADSPAGEEPPAVEAMQAGEEAAEKIEEMTEEDRKAAEALFEDTAEAGEASAEETTAAGDTEVEVSVDDLFADSPAGEEPPAVEAMQAGEEAAEKIEEMTEEDRKATEALFEDTAEAGEAMAAPPEAAVKETPAEETGPEPAGESVEDTKPAVKDKKARAVKAPAAEPGDMETEAELSISQEEIDKLFQ</sequence>
<feature type="compositionally biased region" description="Low complexity" evidence="1">
    <location>
        <begin position="451"/>
        <end position="464"/>
    </location>
</feature>
<accession>A0A1F5YIS7</accession>
<evidence type="ECO:0000256" key="1">
    <source>
        <dbReference type="SAM" id="MobiDB-lite"/>
    </source>
</evidence>
<evidence type="ECO:0000313" key="3">
    <source>
        <dbReference type="Proteomes" id="UP000176992"/>
    </source>
</evidence>
<feature type="compositionally biased region" description="Low complexity" evidence="1">
    <location>
        <begin position="609"/>
        <end position="618"/>
    </location>
</feature>
<protein>
    <submittedName>
        <fullName evidence="2">Uncharacterized protein</fullName>
    </submittedName>
</protein>
<dbReference type="Proteomes" id="UP000176992">
    <property type="component" value="Unassembled WGS sequence"/>
</dbReference>
<proteinExistence type="predicted"/>
<feature type="compositionally biased region" description="Low complexity" evidence="1">
    <location>
        <begin position="591"/>
        <end position="601"/>
    </location>
</feature>
<feature type="region of interest" description="Disordered" evidence="1">
    <location>
        <begin position="366"/>
        <end position="385"/>
    </location>
</feature>